<evidence type="ECO:0000313" key="3">
    <source>
        <dbReference type="EMBL" id="SDB95755.1"/>
    </source>
</evidence>
<evidence type="ECO:0000313" key="4">
    <source>
        <dbReference type="Proteomes" id="UP000199452"/>
    </source>
</evidence>
<dbReference type="PANTHER" id="PTHR46118">
    <property type="entry name" value="PROTEIN ABHD11"/>
    <property type="match status" value="1"/>
</dbReference>
<organism evidence="3 4">
    <name type="scientific">Williamwhitmania taraxaci</name>
    <dbReference type="NCBI Taxonomy" id="1640674"/>
    <lineage>
        <taxon>Bacteria</taxon>
        <taxon>Pseudomonadati</taxon>
        <taxon>Bacteroidota</taxon>
        <taxon>Bacteroidia</taxon>
        <taxon>Bacteroidales</taxon>
        <taxon>Williamwhitmaniaceae</taxon>
        <taxon>Williamwhitmania</taxon>
    </lineage>
</organism>
<proteinExistence type="predicted"/>
<dbReference type="PRINTS" id="PR00111">
    <property type="entry name" value="ABHYDROLASE"/>
</dbReference>
<keyword evidence="4" id="KW-1185">Reference proteome</keyword>
<evidence type="ECO:0000256" key="1">
    <source>
        <dbReference type="ARBA" id="ARBA00022801"/>
    </source>
</evidence>
<dbReference type="Pfam" id="PF00561">
    <property type="entry name" value="Abhydrolase_1"/>
    <property type="match status" value="1"/>
</dbReference>
<keyword evidence="1" id="KW-0378">Hydrolase</keyword>
<dbReference type="Gene3D" id="3.40.50.1820">
    <property type="entry name" value="alpha/beta hydrolase"/>
    <property type="match status" value="1"/>
</dbReference>
<reference evidence="3 4" key="1">
    <citation type="submission" date="2016-09" db="EMBL/GenBank/DDBJ databases">
        <authorList>
            <person name="Capua I."/>
            <person name="De Benedictis P."/>
            <person name="Joannis T."/>
            <person name="Lombin L.H."/>
            <person name="Cattoli G."/>
        </authorList>
    </citation>
    <scope>NUCLEOTIDE SEQUENCE [LARGE SCALE GENOMIC DNA]</scope>
    <source>
        <strain evidence="3 4">A7P-90m</strain>
    </source>
</reference>
<protein>
    <submittedName>
        <fullName evidence="3">Pimeloyl-ACP methyl ester carboxylesterase</fullName>
    </submittedName>
</protein>
<dbReference type="STRING" id="1640674.SAMN05216323_101230"/>
<dbReference type="SUPFAM" id="SSF53474">
    <property type="entry name" value="alpha/beta-Hydrolases"/>
    <property type="match status" value="1"/>
</dbReference>
<sequence length="267" mass="30166">MKLFYRELGAGRPIVIAHGLYGSSDNWLSIAKLLAEKYKVILVDLRNHGQSPHSPSHSYSDLADDLFELFNKLKLSNASLMGHSMGGKAAMQFAINHPDKLRSLVIVDISPRSYTDANGYAPQAKEHFSILTALRELPLSELRSRGEAEEILSSKIPSLQIRQFLLKNLDRDENNKFVWKLNLNALWKKLPSLMGGIKTEDYIPAQNFPVLFIKGEQSPYIDVIEDKPIIKELFPSAEIISIPGAGHWVHAEQQKLFYEVIEKFLAI</sequence>
<dbReference type="PANTHER" id="PTHR46118:SF4">
    <property type="entry name" value="PROTEIN ABHD11"/>
    <property type="match status" value="1"/>
</dbReference>
<dbReference type="AlphaFoldDB" id="A0A1G6HPH1"/>
<dbReference type="GO" id="GO:0016787">
    <property type="term" value="F:hydrolase activity"/>
    <property type="evidence" value="ECO:0007669"/>
    <property type="project" value="UniProtKB-KW"/>
</dbReference>
<evidence type="ECO:0000259" key="2">
    <source>
        <dbReference type="Pfam" id="PF00561"/>
    </source>
</evidence>
<dbReference type="Proteomes" id="UP000199452">
    <property type="component" value="Unassembled WGS sequence"/>
</dbReference>
<accession>A0A1G6HPH1</accession>
<dbReference type="InterPro" id="IPR029058">
    <property type="entry name" value="AB_hydrolase_fold"/>
</dbReference>
<name>A0A1G6HPH1_9BACT</name>
<gene>
    <name evidence="3" type="ORF">SAMN05216323_101230</name>
</gene>
<dbReference type="InterPro" id="IPR000073">
    <property type="entry name" value="AB_hydrolase_1"/>
</dbReference>
<dbReference type="EMBL" id="FMYP01000012">
    <property type="protein sequence ID" value="SDB95755.1"/>
    <property type="molecule type" value="Genomic_DNA"/>
</dbReference>
<feature type="domain" description="AB hydrolase-1" evidence="2">
    <location>
        <begin position="13"/>
        <end position="252"/>
    </location>
</feature>
<dbReference type="OrthoDB" id="9808398at2"/>
<dbReference type="RefSeq" id="WP_092436460.1">
    <property type="nucleotide sequence ID" value="NZ_FMYP01000012.1"/>
</dbReference>